<evidence type="ECO:0000259" key="7">
    <source>
        <dbReference type="PROSITE" id="PS50850"/>
    </source>
</evidence>
<feature type="transmembrane region" description="Helical" evidence="6">
    <location>
        <begin position="134"/>
        <end position="155"/>
    </location>
</feature>
<dbReference type="KEGG" id="omy:110527605"/>
<reference evidence="8" key="1">
    <citation type="submission" date="2020-07" db="EMBL/GenBank/DDBJ databases">
        <title>A long reads based de novo assembly of the rainbow trout Arlee double haploid line genome.</title>
        <authorList>
            <person name="Gao G."/>
            <person name="Palti Y."/>
        </authorList>
    </citation>
    <scope>NUCLEOTIDE SEQUENCE [LARGE SCALE GENOMIC DNA]</scope>
</reference>
<dbReference type="Proteomes" id="UP000694395">
    <property type="component" value="Chromosome 1"/>
</dbReference>
<keyword evidence="9" id="KW-1185">Reference proteome</keyword>
<evidence type="ECO:0000313" key="9">
    <source>
        <dbReference type="Proteomes" id="UP000694395"/>
    </source>
</evidence>
<accession>A0A8C7LR23</accession>
<protein>
    <recommendedName>
        <fullName evidence="7">Major facilitator superfamily (MFS) profile domain-containing protein</fullName>
    </recommendedName>
</protein>
<gene>
    <name evidence="8" type="primary">mfsd8l1</name>
</gene>
<reference evidence="8" key="3">
    <citation type="submission" date="2025-09" db="UniProtKB">
        <authorList>
            <consortium name="Ensembl"/>
        </authorList>
    </citation>
    <scope>IDENTIFICATION</scope>
</reference>
<dbReference type="CTD" id="564731"/>
<dbReference type="SUPFAM" id="SSF103473">
    <property type="entry name" value="MFS general substrate transporter"/>
    <property type="match status" value="1"/>
</dbReference>
<evidence type="ECO:0000256" key="3">
    <source>
        <dbReference type="ARBA" id="ARBA00022989"/>
    </source>
</evidence>
<keyword evidence="3 6" id="KW-1133">Transmembrane helix</keyword>
<reference evidence="8" key="2">
    <citation type="submission" date="2025-08" db="UniProtKB">
        <authorList>
            <consortium name="Ensembl"/>
        </authorList>
    </citation>
    <scope>IDENTIFICATION</scope>
</reference>
<dbReference type="OrthoDB" id="370281at2759"/>
<feature type="transmembrane region" description="Helical" evidence="6">
    <location>
        <begin position="447"/>
        <end position="472"/>
    </location>
</feature>
<dbReference type="GeneID" id="110527605"/>
<dbReference type="InterPro" id="IPR011701">
    <property type="entry name" value="MFS"/>
</dbReference>
<evidence type="ECO:0000313" key="8">
    <source>
        <dbReference type="Ensembl" id="ENSOMYP00000002911.2"/>
    </source>
</evidence>
<evidence type="ECO:0000256" key="2">
    <source>
        <dbReference type="ARBA" id="ARBA00022692"/>
    </source>
</evidence>
<dbReference type="Ensembl" id="ENSOMYT00000003250.2">
    <property type="protein sequence ID" value="ENSOMYP00000002911.2"/>
    <property type="gene ID" value="ENSOMYG00000001546.2"/>
</dbReference>
<evidence type="ECO:0000256" key="4">
    <source>
        <dbReference type="ARBA" id="ARBA00023136"/>
    </source>
</evidence>
<feature type="transmembrane region" description="Helical" evidence="6">
    <location>
        <begin position="507"/>
        <end position="527"/>
    </location>
</feature>
<keyword evidence="2 6" id="KW-0812">Transmembrane</keyword>
<dbReference type="PROSITE" id="PS50850">
    <property type="entry name" value="MFS"/>
    <property type="match status" value="1"/>
</dbReference>
<name>A0A8C7LR23_ONCMY</name>
<dbReference type="Pfam" id="PF07690">
    <property type="entry name" value="MFS_1"/>
    <property type="match status" value="2"/>
</dbReference>
<dbReference type="GO" id="GO:0016020">
    <property type="term" value="C:membrane"/>
    <property type="evidence" value="ECO:0007669"/>
    <property type="project" value="UniProtKB-SubCell"/>
</dbReference>
<dbReference type="InterPro" id="IPR020846">
    <property type="entry name" value="MFS_dom"/>
</dbReference>
<feature type="domain" description="Major facilitator superfamily (MFS) profile" evidence="7">
    <location>
        <begin position="10"/>
        <end position="530"/>
    </location>
</feature>
<feature type="transmembrane region" description="Helical" evidence="6">
    <location>
        <begin position="102"/>
        <end position="122"/>
    </location>
</feature>
<proteinExistence type="predicted"/>
<feature type="transmembrane region" description="Helical" evidence="6">
    <location>
        <begin position="12"/>
        <end position="36"/>
    </location>
</feature>
<feature type="transmembrane region" description="Helical" evidence="6">
    <location>
        <begin position="413"/>
        <end position="435"/>
    </location>
</feature>
<feature type="region of interest" description="Disordered" evidence="5">
    <location>
        <begin position="297"/>
        <end position="333"/>
    </location>
</feature>
<evidence type="ECO:0000256" key="1">
    <source>
        <dbReference type="ARBA" id="ARBA00004141"/>
    </source>
</evidence>
<feature type="transmembrane region" description="Helical" evidence="6">
    <location>
        <begin position="348"/>
        <end position="365"/>
    </location>
</feature>
<feature type="transmembrane region" description="Helical" evidence="6">
    <location>
        <begin position="42"/>
        <end position="65"/>
    </location>
</feature>
<dbReference type="RefSeq" id="XP_036845175.1">
    <property type="nucleotide sequence ID" value="XM_036989280.1"/>
</dbReference>
<feature type="transmembrane region" description="Helical" evidence="6">
    <location>
        <begin position="484"/>
        <end position="501"/>
    </location>
</feature>
<dbReference type="InterPro" id="IPR036259">
    <property type="entry name" value="MFS_trans_sf"/>
</dbReference>
<dbReference type="GO" id="GO:0022857">
    <property type="term" value="F:transmembrane transporter activity"/>
    <property type="evidence" value="ECO:0007669"/>
    <property type="project" value="InterPro"/>
</dbReference>
<dbReference type="Gene3D" id="1.20.1250.20">
    <property type="entry name" value="MFS general substrate transporter like domains"/>
    <property type="match status" value="2"/>
</dbReference>
<dbReference type="PANTHER" id="PTHR23510">
    <property type="entry name" value="INNER MEMBRANE TRANSPORT PROTEIN YAJR"/>
    <property type="match status" value="1"/>
</dbReference>
<evidence type="ECO:0000256" key="6">
    <source>
        <dbReference type="SAM" id="Phobius"/>
    </source>
</evidence>
<evidence type="ECO:0000256" key="5">
    <source>
        <dbReference type="SAM" id="MobiDB-lite"/>
    </source>
</evidence>
<feature type="transmembrane region" description="Helical" evidence="6">
    <location>
        <begin position="385"/>
        <end position="406"/>
    </location>
</feature>
<comment type="subcellular location">
    <subcellularLocation>
        <location evidence="1">Membrane</location>
        <topology evidence="1">Multi-pass membrane protein</topology>
    </subcellularLocation>
</comment>
<feature type="transmembrane region" description="Helical" evidence="6">
    <location>
        <begin position="77"/>
        <end position="96"/>
    </location>
</feature>
<dbReference type="AlphaFoldDB" id="A0A8C7LR23"/>
<dbReference type="InterPro" id="IPR051068">
    <property type="entry name" value="MFS_Domain-Containing_Protein"/>
</dbReference>
<dbReference type="PANTHER" id="PTHR23510:SF56">
    <property type="entry name" value="MAJOR FACILITATOR SUPERFAMILY DOMAIN-CONTAINING PROTEIN 8-LIKE"/>
    <property type="match status" value="1"/>
</dbReference>
<feature type="transmembrane region" description="Helical" evidence="6">
    <location>
        <begin position="175"/>
        <end position="194"/>
    </location>
</feature>
<dbReference type="GeneTree" id="ENSGT00940000165367"/>
<sequence length="555" mass="59111">MELKRKKKMTYFTIGLIFLLSGMEYAVILPTIWRYLQTLGAAPYFLGLGLSAFSLSGLLSGPLFGHWSDKTHATKKIILFANLFEIVGNFMYFMGYSKWLLISSRLVAGVGTGAGSSIFGFMGRCTAHEDRSTVFASVMACRQIGLMIGPVLNLFLRLCDFKLGPFVVNKYTAPGLFMCFMWTLLQLVVVFMFWDLPPLEELVGEGAAGAERAGTVEEGAVGGAGEGAVGGDEAGAEGVGEGAVGGAEGGAWGEGAVGGAEGGACGEGAVGGAWGEGAGEGKPLLGQRPDILGSYGSVVTPDPPRSTANPAKSNLPHVSPTHSPPLEGVGDSSSASFSMSREFLREEVVVLFTAHFVILFNQTALETVVTPLTQQYFNFGELENSIIYCICSVEVITGFLFVHWLCRRTTERVVLAVGLILCHISCVWCLIFLANPQGNFSWQLAEFIIGVFLQISGLPFVAVAQVCLFSKITSVKSQGLSQGVRRSVGGLATILGPLWGGGLTGHMYIMLGLMMALLALFAIMFSFSYPRLVAPTVVDHADCLEECDKCGGLRV</sequence>
<organism evidence="8 9">
    <name type="scientific">Oncorhynchus mykiss</name>
    <name type="common">Rainbow trout</name>
    <name type="synonym">Salmo gairdneri</name>
    <dbReference type="NCBI Taxonomy" id="8022"/>
    <lineage>
        <taxon>Eukaryota</taxon>
        <taxon>Metazoa</taxon>
        <taxon>Chordata</taxon>
        <taxon>Craniata</taxon>
        <taxon>Vertebrata</taxon>
        <taxon>Euteleostomi</taxon>
        <taxon>Actinopterygii</taxon>
        <taxon>Neopterygii</taxon>
        <taxon>Teleostei</taxon>
        <taxon>Protacanthopterygii</taxon>
        <taxon>Salmoniformes</taxon>
        <taxon>Salmonidae</taxon>
        <taxon>Salmoninae</taxon>
        <taxon>Oncorhynchus</taxon>
    </lineage>
</organism>
<keyword evidence="4 6" id="KW-0472">Membrane</keyword>